<evidence type="ECO:0000313" key="8">
    <source>
        <dbReference type="Proteomes" id="UP001320898"/>
    </source>
</evidence>
<keyword evidence="3 6" id="KW-0479">Metal-binding</keyword>
<dbReference type="InterPro" id="IPR020583">
    <property type="entry name" value="Inositol_monoP_metal-BS"/>
</dbReference>
<proteinExistence type="inferred from homology"/>
<dbReference type="GO" id="GO:0046872">
    <property type="term" value="F:metal ion binding"/>
    <property type="evidence" value="ECO:0007669"/>
    <property type="project" value="UniProtKB-KW"/>
</dbReference>
<evidence type="ECO:0000256" key="5">
    <source>
        <dbReference type="ARBA" id="ARBA00022842"/>
    </source>
</evidence>
<feature type="binding site" evidence="6">
    <location>
        <position position="240"/>
    </location>
    <ligand>
        <name>Mg(2+)</name>
        <dbReference type="ChEBI" id="CHEBI:18420"/>
        <label>1</label>
        <note>catalytic</note>
    </ligand>
</feature>
<dbReference type="Pfam" id="PF00459">
    <property type="entry name" value="Inositol_P"/>
    <property type="match status" value="1"/>
</dbReference>
<dbReference type="PROSITE" id="PS00629">
    <property type="entry name" value="IMP_1"/>
    <property type="match status" value="1"/>
</dbReference>
<comment type="similarity">
    <text evidence="2">Belongs to the inositol monophosphatase superfamily.</text>
</comment>
<dbReference type="InterPro" id="IPR000760">
    <property type="entry name" value="Inositol_monophosphatase-like"/>
</dbReference>
<keyword evidence="8" id="KW-1185">Reference proteome</keyword>
<feature type="binding site" evidence="6">
    <location>
        <position position="119"/>
    </location>
    <ligand>
        <name>Mg(2+)</name>
        <dbReference type="ChEBI" id="CHEBI:18420"/>
        <label>1</label>
        <note>catalytic</note>
    </ligand>
</feature>
<organism evidence="7 8">
    <name type="scientific">Microbaculum marinisediminis</name>
    <dbReference type="NCBI Taxonomy" id="2931392"/>
    <lineage>
        <taxon>Bacteria</taxon>
        <taxon>Pseudomonadati</taxon>
        <taxon>Pseudomonadota</taxon>
        <taxon>Alphaproteobacteria</taxon>
        <taxon>Hyphomicrobiales</taxon>
        <taxon>Tepidamorphaceae</taxon>
        <taxon>Microbaculum</taxon>
    </lineage>
</organism>
<dbReference type="PRINTS" id="PR00377">
    <property type="entry name" value="IMPHPHTASES"/>
</dbReference>
<feature type="binding site" evidence="6">
    <location>
        <position position="100"/>
    </location>
    <ligand>
        <name>Mg(2+)</name>
        <dbReference type="ChEBI" id="CHEBI:18420"/>
        <label>1</label>
        <note>catalytic</note>
    </ligand>
</feature>
<feature type="binding site" evidence="6">
    <location>
        <position position="116"/>
    </location>
    <ligand>
        <name>Mg(2+)</name>
        <dbReference type="ChEBI" id="CHEBI:18420"/>
        <label>1</label>
        <note>catalytic</note>
    </ligand>
</feature>
<evidence type="ECO:0000256" key="4">
    <source>
        <dbReference type="ARBA" id="ARBA00022801"/>
    </source>
</evidence>
<keyword evidence="4" id="KW-0378">Hydrolase</keyword>
<sequence>MEIIAFDQKVAISWIKRKEQFGGMLMPAALDSTAALFDEQSFASRVADDARIIARKHYRHCNGLELKSDRSPVTLADQEIEQLIRGAIEARYPDDGVFGEETGVTGLERHRLWVVDPIDGTGSFATGNPLFGTLIGLCVSGHPVLGLLDACATDERWVAASGKGASMNGRACRASGRLNLSEASISCSPFREDDGRQRDAYRAVMQRAAMARLGGDCYSYGLLALGHLDAVMETGLKPYDFLPLVPIVEEAGGVITDWKGAPLTPASGGEVVAAASAELHAQILKLL</sequence>
<feature type="binding site" evidence="6">
    <location>
        <position position="118"/>
    </location>
    <ligand>
        <name>Mg(2+)</name>
        <dbReference type="ChEBI" id="CHEBI:18420"/>
        <label>1</label>
        <note>catalytic</note>
    </ligand>
</feature>
<dbReference type="PANTHER" id="PTHR43200:SF6">
    <property type="entry name" value="3'(2'),5'-BISPHOSPHATE NUCLEOTIDASE"/>
    <property type="match status" value="1"/>
</dbReference>
<dbReference type="SUPFAM" id="SSF56655">
    <property type="entry name" value="Carbohydrate phosphatase"/>
    <property type="match status" value="1"/>
</dbReference>
<dbReference type="AlphaFoldDB" id="A0AAW5R4F8"/>
<name>A0AAW5R4F8_9HYPH</name>
<protein>
    <submittedName>
        <fullName evidence="7">Inositol monophosphatase family protein</fullName>
    </submittedName>
</protein>
<evidence type="ECO:0000256" key="3">
    <source>
        <dbReference type="ARBA" id="ARBA00022723"/>
    </source>
</evidence>
<keyword evidence="5 6" id="KW-0460">Magnesium</keyword>
<dbReference type="RefSeq" id="WP_261617872.1">
    <property type="nucleotide sequence ID" value="NZ_JALIDZ010000011.1"/>
</dbReference>
<evidence type="ECO:0000256" key="1">
    <source>
        <dbReference type="ARBA" id="ARBA00001946"/>
    </source>
</evidence>
<comment type="cofactor">
    <cofactor evidence="1 6">
        <name>Mg(2+)</name>
        <dbReference type="ChEBI" id="CHEBI:18420"/>
    </cofactor>
</comment>
<dbReference type="Gene3D" id="3.30.540.10">
    <property type="entry name" value="Fructose-1,6-Bisphosphatase, subunit A, domain 1"/>
    <property type="match status" value="1"/>
</dbReference>
<dbReference type="Proteomes" id="UP001320898">
    <property type="component" value="Unassembled WGS sequence"/>
</dbReference>
<gene>
    <name evidence="7" type="ORF">MUB46_20665</name>
</gene>
<dbReference type="Gene3D" id="3.40.190.80">
    <property type="match status" value="1"/>
</dbReference>
<dbReference type="GO" id="GO:0000105">
    <property type="term" value="P:L-histidine biosynthetic process"/>
    <property type="evidence" value="ECO:0007669"/>
    <property type="project" value="TreeGrafter"/>
</dbReference>
<dbReference type="InterPro" id="IPR051090">
    <property type="entry name" value="Inositol_monoP_superfamily"/>
</dbReference>
<dbReference type="EMBL" id="JALIDZ010000011">
    <property type="protein sequence ID" value="MCT8974287.1"/>
    <property type="molecule type" value="Genomic_DNA"/>
</dbReference>
<evidence type="ECO:0000313" key="7">
    <source>
        <dbReference type="EMBL" id="MCT8974287.1"/>
    </source>
</evidence>
<comment type="caution">
    <text evidence="7">The sequence shown here is derived from an EMBL/GenBank/DDBJ whole genome shotgun (WGS) entry which is preliminary data.</text>
</comment>
<dbReference type="GO" id="GO:0016791">
    <property type="term" value="F:phosphatase activity"/>
    <property type="evidence" value="ECO:0007669"/>
    <property type="project" value="UniProtKB-ARBA"/>
</dbReference>
<accession>A0AAW5R4F8</accession>
<evidence type="ECO:0000256" key="6">
    <source>
        <dbReference type="PIRSR" id="PIRSR600760-2"/>
    </source>
</evidence>
<reference evidence="7 8" key="1">
    <citation type="submission" date="2022-04" db="EMBL/GenBank/DDBJ databases">
        <authorList>
            <person name="Ye Y.-Q."/>
            <person name="Du Z.-J."/>
        </authorList>
    </citation>
    <scope>NUCLEOTIDE SEQUENCE [LARGE SCALE GENOMIC DNA]</scope>
    <source>
        <strain evidence="7 8">A6E488</strain>
    </source>
</reference>
<evidence type="ECO:0000256" key="2">
    <source>
        <dbReference type="ARBA" id="ARBA00009759"/>
    </source>
</evidence>
<dbReference type="CDD" id="cd01641">
    <property type="entry name" value="Bacterial_IMPase_like_1"/>
    <property type="match status" value="1"/>
</dbReference>
<dbReference type="PANTHER" id="PTHR43200">
    <property type="entry name" value="PHOSPHATASE"/>
    <property type="match status" value="1"/>
</dbReference>